<keyword evidence="1" id="KW-0472">Membrane</keyword>
<evidence type="ECO:0000313" key="3">
    <source>
        <dbReference type="Proteomes" id="UP000007391"/>
    </source>
</evidence>
<dbReference type="AlphaFoldDB" id="I0A244"/>
<keyword evidence="1" id="KW-1133">Transmembrane helix</keyword>
<reference evidence="3" key="1">
    <citation type="submission" date="2012-03" db="EMBL/GenBank/DDBJ databases">
        <title>Fervidicoccus fontis complete genome analysis confirms its distinct phylogenetic position and predicts its environmental function.</title>
        <authorList>
            <person name="Lebedinsky A.V."/>
            <person name="Mardanov A.V."/>
            <person name="Gumerov V.M."/>
            <person name="Beletsky A.V."/>
            <person name="Kublanov I.V."/>
            <person name="Perevalova A.A."/>
            <person name="Bonch-Osmolovskaya E.A."/>
            <person name="Ravin N.V."/>
            <person name="Skryabin K.G."/>
        </authorList>
    </citation>
    <scope>NUCLEOTIDE SEQUENCE [LARGE SCALE GENOMIC DNA]</scope>
    <source>
        <strain evidence="3">DSM 19380 / VKM B-2539 / Kam940</strain>
    </source>
</reference>
<proteinExistence type="predicted"/>
<name>I0A244_FERFK</name>
<protein>
    <submittedName>
        <fullName evidence="2">Uncharacterized protein</fullName>
    </submittedName>
</protein>
<keyword evidence="1" id="KW-0812">Transmembrane</keyword>
<organism evidence="2 3">
    <name type="scientific">Fervidicoccus fontis (strain DSM 19380 / JCM 18336 / VKM B-2539 / Kam940)</name>
    <dbReference type="NCBI Taxonomy" id="1163730"/>
    <lineage>
        <taxon>Archaea</taxon>
        <taxon>Thermoproteota</taxon>
        <taxon>Thermoprotei</taxon>
        <taxon>Fervidicoccales</taxon>
        <taxon>Fervidicoccaceae</taxon>
        <taxon>Fervidicoccus</taxon>
    </lineage>
</organism>
<keyword evidence="3" id="KW-1185">Reference proteome</keyword>
<sequence>MNEALLNFKSFYIDNSKIDFLSLLYKLFAILHHLLWNFLKFLDIALNIPEGSM</sequence>
<dbReference type="EMBL" id="CP003423">
    <property type="protein sequence ID" value="AFH43051.1"/>
    <property type="molecule type" value="Genomic_DNA"/>
</dbReference>
<dbReference type="InParanoid" id="I0A244"/>
<dbReference type="KEGG" id="ffo:FFONT_1063"/>
<dbReference type="STRING" id="1163730.FFONT_1063"/>
<feature type="transmembrane region" description="Helical" evidence="1">
    <location>
        <begin position="20"/>
        <end position="39"/>
    </location>
</feature>
<reference evidence="2 3" key="2">
    <citation type="journal article" date="2014" name="Extremophiles">
        <title>Analysis of the complete genome of Fervidococcus fontis confirms the distinct phylogenetic position of the order Fervidicoccales and suggests its environmental function.</title>
        <authorList>
            <person name="Lebedinsky A.V."/>
            <person name="Mardanov A.V."/>
            <person name="Kublanov I.V."/>
            <person name="Gumerov V.M."/>
            <person name="Beletsky A.V."/>
            <person name="Perevalova A.A."/>
            <person name="Bidzhieva S.Kh."/>
            <person name="Bonch-Osmolovskaya E.A."/>
            <person name="Skryabin K.G."/>
            <person name="Ravin N.V."/>
        </authorList>
    </citation>
    <scope>NUCLEOTIDE SEQUENCE [LARGE SCALE GENOMIC DNA]</scope>
    <source>
        <strain evidence="3">DSM 19380 / VKM B-2539 / Kam940</strain>
    </source>
</reference>
<evidence type="ECO:0000256" key="1">
    <source>
        <dbReference type="SAM" id="Phobius"/>
    </source>
</evidence>
<accession>I0A244</accession>
<evidence type="ECO:0000313" key="2">
    <source>
        <dbReference type="EMBL" id="AFH43051.1"/>
    </source>
</evidence>
<gene>
    <name evidence="2" type="ordered locus">FFONT_1063</name>
</gene>
<dbReference type="Proteomes" id="UP000007391">
    <property type="component" value="Chromosome"/>
</dbReference>
<dbReference type="HOGENOM" id="CLU_3056967_0_0_2"/>